<dbReference type="OrthoDB" id="1467636at2"/>
<evidence type="ECO:0000313" key="3">
    <source>
        <dbReference type="EMBL" id="AFU67733.1"/>
    </source>
</evidence>
<reference evidence="3" key="1">
    <citation type="submission" date="2006-03" db="EMBL/GenBank/DDBJ databases">
        <authorList>
            <person name="Bowman J."/>
            <person name="Ferriera S."/>
            <person name="Johnson J."/>
            <person name="Kravitz S."/>
            <person name="Halpern A."/>
            <person name="Remington K."/>
            <person name="Beeson K."/>
            <person name="Tran B."/>
            <person name="Rogers Y.-H."/>
            <person name="Friedman R."/>
            <person name="Venter J.C."/>
        </authorList>
    </citation>
    <scope>NUCLEOTIDE SEQUENCE [LARGE SCALE GENOMIC DNA]</scope>
    <source>
        <strain evidence="3">ATCC 700755</strain>
    </source>
</reference>
<sequence length="91" mass="10305">MLKLSKIKGYSMSPSYLEGDYVVSVTTKLVKLRKGDVIIFKHPTYGYLIKEICQKNENGYYVQGSYPKSTTSQSIGLVNFNMIEGKVIMKI</sequence>
<reference evidence="3" key="2">
    <citation type="submission" date="2012-09" db="EMBL/GenBank/DDBJ databases">
        <title>The complete sequence of Psychroflexus torquis an extreme psychrophile from sea-ice that is stimulated by light.</title>
        <authorList>
            <person name="Feng S."/>
            <person name="Powell S.M."/>
            <person name="Bowman J.P."/>
        </authorList>
    </citation>
    <scope>NUCLEOTIDE SEQUENCE [LARGE SCALE GENOMIC DNA]</scope>
    <source>
        <strain evidence="3">ATCC 700755</strain>
    </source>
</reference>
<dbReference type="AlphaFoldDB" id="K4ICY0"/>
<gene>
    <name evidence="3" type="ordered locus">P700755_000728</name>
</gene>
<keyword evidence="3" id="KW-0378">Hydrolase</keyword>
<keyword evidence="3" id="KW-0645">Protease</keyword>
<name>K4ICY0_PSYTT</name>
<dbReference type="GO" id="GO:0012505">
    <property type="term" value="C:endomembrane system"/>
    <property type="evidence" value="ECO:0007669"/>
    <property type="project" value="UniProtKB-SubCell"/>
</dbReference>
<dbReference type="InterPro" id="IPR015927">
    <property type="entry name" value="Peptidase_S24_S26A/B/C"/>
</dbReference>
<evidence type="ECO:0000313" key="4">
    <source>
        <dbReference type="Proteomes" id="UP000008514"/>
    </source>
</evidence>
<feature type="domain" description="Peptidase S24/S26A/S26B/S26C" evidence="2">
    <location>
        <begin position="5"/>
        <end position="63"/>
    </location>
</feature>
<dbReference type="SUPFAM" id="SSF51306">
    <property type="entry name" value="LexA/Signal peptidase"/>
    <property type="match status" value="1"/>
</dbReference>
<evidence type="ECO:0000256" key="1">
    <source>
        <dbReference type="ARBA" id="ARBA00004308"/>
    </source>
</evidence>
<accession>K4ICY0</accession>
<dbReference type="GO" id="GO:0004252">
    <property type="term" value="F:serine-type endopeptidase activity"/>
    <property type="evidence" value="ECO:0007669"/>
    <property type="project" value="InterPro"/>
</dbReference>
<dbReference type="GO" id="GO:0006465">
    <property type="term" value="P:signal peptide processing"/>
    <property type="evidence" value="ECO:0007669"/>
    <property type="project" value="InterPro"/>
</dbReference>
<dbReference type="KEGG" id="ptq:P700755_000728"/>
<dbReference type="Gene3D" id="2.10.109.10">
    <property type="entry name" value="Umud Fragment, subunit A"/>
    <property type="match status" value="1"/>
</dbReference>
<organism evidence="3 4">
    <name type="scientific">Psychroflexus torquis (strain ATCC 700755 / CIP 106069 / ACAM 623)</name>
    <dbReference type="NCBI Taxonomy" id="313595"/>
    <lineage>
        <taxon>Bacteria</taxon>
        <taxon>Pseudomonadati</taxon>
        <taxon>Bacteroidota</taxon>
        <taxon>Flavobacteriia</taxon>
        <taxon>Flavobacteriales</taxon>
        <taxon>Flavobacteriaceae</taxon>
        <taxon>Psychroflexus</taxon>
    </lineage>
</organism>
<proteinExistence type="predicted"/>
<comment type="subcellular location">
    <subcellularLocation>
        <location evidence="1">Endomembrane system</location>
    </subcellularLocation>
</comment>
<dbReference type="InterPro" id="IPR019533">
    <property type="entry name" value="Peptidase_S26"/>
</dbReference>
<evidence type="ECO:0000259" key="2">
    <source>
        <dbReference type="Pfam" id="PF00717"/>
    </source>
</evidence>
<dbReference type="EMBL" id="CP003879">
    <property type="protein sequence ID" value="AFU67733.1"/>
    <property type="molecule type" value="Genomic_DNA"/>
</dbReference>
<dbReference type="Pfam" id="PF00717">
    <property type="entry name" value="Peptidase_S24"/>
    <property type="match status" value="1"/>
</dbReference>
<dbReference type="CDD" id="cd06530">
    <property type="entry name" value="S26_SPase_I"/>
    <property type="match status" value="1"/>
</dbReference>
<dbReference type="HOGENOM" id="CLU_158568_0_0_10"/>
<dbReference type="eggNOG" id="COG0681">
    <property type="taxonomic scope" value="Bacteria"/>
</dbReference>
<protein>
    <submittedName>
        <fullName evidence="3">Nickel-type superoxide dismutase maturation protease</fullName>
    </submittedName>
</protein>
<keyword evidence="4" id="KW-1185">Reference proteome</keyword>
<dbReference type="STRING" id="313595.P700755_000728"/>
<dbReference type="InterPro" id="IPR036286">
    <property type="entry name" value="LexA/Signal_pep-like_sf"/>
</dbReference>
<dbReference type="Proteomes" id="UP000008514">
    <property type="component" value="Chromosome"/>
</dbReference>